<gene>
    <name evidence="1" type="ORF">LAESUDRAFT_160235</name>
</gene>
<dbReference type="GeneID" id="63818429"/>
<dbReference type="EMBL" id="KV427606">
    <property type="protein sequence ID" value="KZT11957.1"/>
    <property type="molecule type" value="Genomic_DNA"/>
</dbReference>
<sequence>MQKYSLDSLQAILRNVFDFDVYKPETIDKLAEVLDRHGCMPPSFPNAVTESNVRRLAVKRLGLDAAREASRTNILDIKFEPKGDTALSNPKMGEVDPQNKAHIAAAHDDLLLECAATGPAAG</sequence>
<dbReference type="AlphaFoldDB" id="A0A165HN73"/>
<dbReference type="Proteomes" id="UP000076871">
    <property type="component" value="Unassembled WGS sequence"/>
</dbReference>
<dbReference type="OrthoDB" id="5186at2759"/>
<organism evidence="1 2">
    <name type="scientific">Laetiporus sulphureus 93-53</name>
    <dbReference type="NCBI Taxonomy" id="1314785"/>
    <lineage>
        <taxon>Eukaryota</taxon>
        <taxon>Fungi</taxon>
        <taxon>Dikarya</taxon>
        <taxon>Basidiomycota</taxon>
        <taxon>Agaricomycotina</taxon>
        <taxon>Agaricomycetes</taxon>
        <taxon>Polyporales</taxon>
        <taxon>Laetiporus</taxon>
    </lineage>
</organism>
<name>A0A165HN73_9APHY</name>
<keyword evidence="2" id="KW-1185">Reference proteome</keyword>
<evidence type="ECO:0000313" key="2">
    <source>
        <dbReference type="Proteomes" id="UP000076871"/>
    </source>
</evidence>
<dbReference type="InParanoid" id="A0A165HN73"/>
<accession>A0A165HN73</accession>
<protein>
    <submittedName>
        <fullName evidence="1">Uncharacterized protein</fullName>
    </submittedName>
</protein>
<dbReference type="STRING" id="1314785.A0A165HN73"/>
<reference evidence="1 2" key="1">
    <citation type="journal article" date="2016" name="Mol. Biol. Evol.">
        <title>Comparative Genomics of Early-Diverging Mushroom-Forming Fungi Provides Insights into the Origins of Lignocellulose Decay Capabilities.</title>
        <authorList>
            <person name="Nagy L.G."/>
            <person name="Riley R."/>
            <person name="Tritt A."/>
            <person name="Adam C."/>
            <person name="Daum C."/>
            <person name="Floudas D."/>
            <person name="Sun H."/>
            <person name="Yadav J.S."/>
            <person name="Pangilinan J."/>
            <person name="Larsson K.H."/>
            <person name="Matsuura K."/>
            <person name="Barry K."/>
            <person name="Labutti K."/>
            <person name="Kuo R."/>
            <person name="Ohm R.A."/>
            <person name="Bhattacharya S.S."/>
            <person name="Shirouzu T."/>
            <person name="Yoshinaga Y."/>
            <person name="Martin F.M."/>
            <person name="Grigoriev I.V."/>
            <person name="Hibbett D.S."/>
        </authorList>
    </citation>
    <scope>NUCLEOTIDE SEQUENCE [LARGE SCALE GENOMIC DNA]</scope>
    <source>
        <strain evidence="1 2">93-53</strain>
    </source>
</reference>
<proteinExistence type="predicted"/>
<dbReference type="RefSeq" id="XP_040769605.1">
    <property type="nucleotide sequence ID" value="XM_040901397.1"/>
</dbReference>
<evidence type="ECO:0000313" key="1">
    <source>
        <dbReference type="EMBL" id="KZT11957.1"/>
    </source>
</evidence>